<evidence type="ECO:0000256" key="10">
    <source>
        <dbReference type="PROSITE-ProRule" id="PRU01360"/>
    </source>
</evidence>
<comment type="similarity">
    <text evidence="10 11">Belongs to the TonB-dependent receptor family.</text>
</comment>
<dbReference type="PANTHER" id="PTHR30069">
    <property type="entry name" value="TONB-DEPENDENT OUTER MEMBRANE RECEPTOR"/>
    <property type="match status" value="1"/>
</dbReference>
<evidence type="ECO:0000256" key="6">
    <source>
        <dbReference type="ARBA" id="ARBA00023077"/>
    </source>
</evidence>
<dbReference type="Proteomes" id="UP001144372">
    <property type="component" value="Unassembled WGS sequence"/>
</dbReference>
<dbReference type="PROSITE" id="PS52016">
    <property type="entry name" value="TONB_DEPENDENT_REC_3"/>
    <property type="match status" value="1"/>
</dbReference>
<evidence type="ECO:0000259" key="15">
    <source>
        <dbReference type="Pfam" id="PF07715"/>
    </source>
</evidence>
<dbReference type="CDD" id="cd01347">
    <property type="entry name" value="ligand_gated_channel"/>
    <property type="match status" value="1"/>
</dbReference>
<evidence type="ECO:0000313" key="17">
    <source>
        <dbReference type="Proteomes" id="UP001144372"/>
    </source>
</evidence>
<accession>A0A9W6FUF4</accession>
<dbReference type="GO" id="GO:0009279">
    <property type="term" value="C:cell outer membrane"/>
    <property type="evidence" value="ECO:0007669"/>
    <property type="project" value="UniProtKB-SubCell"/>
</dbReference>
<dbReference type="Gene3D" id="2.170.130.10">
    <property type="entry name" value="TonB-dependent receptor, plug domain"/>
    <property type="match status" value="1"/>
</dbReference>
<keyword evidence="9 10" id="KW-0998">Cell outer membrane</keyword>
<gene>
    <name evidence="16" type="ORF">DAMNIGENAA_25230</name>
</gene>
<evidence type="ECO:0000256" key="2">
    <source>
        <dbReference type="ARBA" id="ARBA00022448"/>
    </source>
</evidence>
<dbReference type="InterPro" id="IPR039426">
    <property type="entry name" value="TonB-dep_rcpt-like"/>
</dbReference>
<dbReference type="EMBL" id="BSDR01000001">
    <property type="protein sequence ID" value="GLI35090.1"/>
    <property type="molecule type" value="Genomic_DNA"/>
</dbReference>
<dbReference type="InterPro" id="IPR037066">
    <property type="entry name" value="Plug_dom_sf"/>
</dbReference>
<evidence type="ECO:0000313" key="16">
    <source>
        <dbReference type="EMBL" id="GLI35090.1"/>
    </source>
</evidence>
<evidence type="ECO:0000256" key="5">
    <source>
        <dbReference type="ARBA" id="ARBA00022729"/>
    </source>
</evidence>
<keyword evidence="5 13" id="KW-0732">Signal</keyword>
<comment type="caution">
    <text evidence="16">The sequence shown here is derived from an EMBL/GenBank/DDBJ whole genome shotgun (WGS) entry which is preliminary data.</text>
</comment>
<evidence type="ECO:0000256" key="7">
    <source>
        <dbReference type="ARBA" id="ARBA00023136"/>
    </source>
</evidence>
<dbReference type="AlphaFoldDB" id="A0A9W6FUF4"/>
<feature type="domain" description="TonB-dependent receptor-like beta-barrel" evidence="14">
    <location>
        <begin position="285"/>
        <end position="669"/>
    </location>
</feature>
<dbReference type="InterPro" id="IPR012910">
    <property type="entry name" value="Plug_dom"/>
</dbReference>
<reference evidence="16" key="1">
    <citation type="submission" date="2022-12" db="EMBL/GenBank/DDBJ databases">
        <title>Reference genome sequencing for broad-spectrum identification of bacterial and archaeal isolates by mass spectrometry.</title>
        <authorList>
            <person name="Sekiguchi Y."/>
            <person name="Tourlousse D.M."/>
        </authorList>
    </citation>
    <scope>NUCLEOTIDE SEQUENCE</scope>
    <source>
        <strain evidence="16">ASRB1</strain>
    </source>
</reference>
<keyword evidence="7 10" id="KW-0472">Membrane</keyword>
<feature type="domain" description="TonB-dependent receptor plug" evidence="15">
    <location>
        <begin position="86"/>
        <end position="197"/>
    </location>
</feature>
<protein>
    <submittedName>
        <fullName evidence="16">Colicin receptor</fullName>
    </submittedName>
</protein>
<name>A0A9W6FUF4_9BACT</name>
<keyword evidence="4 10" id="KW-0812">Transmembrane</keyword>
<keyword evidence="3 10" id="KW-1134">Transmembrane beta strand</keyword>
<keyword evidence="6 11" id="KW-0798">TonB box</keyword>
<dbReference type="Pfam" id="PF00593">
    <property type="entry name" value="TonB_dep_Rec_b-barrel"/>
    <property type="match status" value="1"/>
</dbReference>
<sequence length="694" mass="78495">MRFSLLRTSKLILALVVLFAVLAHNPLPSQSQEETKQEETKQETTEGKEAQEADDTSRKEEASVVATGTANLEPVVVTATRVETPLSQVTKSVSVVTSEERDAQEDYFIPGLLDYEPGVYLRRLGGTGQWAHLNIRGVPSQYIQFQYNGFPLKDEADPQGAFTYFLEDLYSPSNMQRIEILKGTQSTLYGSQAMGGVIDIISDKWKRGTGAEVRSEFGEYGTFIENGRFYHGQGSFYIDFNPIYVTSDGEKFGGKYGFWYDNLGFSGGAGFRITPDITLEFTSLYFDSDLALTETTPSLDANGKLVTQTADPDQHREGLSALYGLTMNHAVSSCWNYSIKGSYAETERHYFWTPTVNGNHSNYDGSTGYIETQQNIQVTDWLTLISGLDFKQADYDGREPNNPSNDDYSPVYYKEDWYNWDLFTQASLKFLDESLFLNFGGRFNYPEEFDSKLVGEASAAYLFKQFGTKVHAHVGSGYRTPSLYEVYGGYVWNGYLYTIGNPDLTPEESVGYEVGIEQTLLDKKVTAGLTWFHTDFDSLIQYDGFTMKYVNADEARVQGIETYVDITPWQWLKLNFAYTYVDSKVEDDGDWVRSTYMPRNKISGLLTLKLPRDLTTSVRVAWQDEKIVPLYDNNWNRVSWEEPSAVTVDTALTYTFLKKYSAFLSVQNLFDEDYTESGYAMPGRTFSGGVKLAF</sequence>
<dbReference type="Pfam" id="PF07715">
    <property type="entry name" value="Plug"/>
    <property type="match status" value="1"/>
</dbReference>
<dbReference type="GO" id="GO:0015344">
    <property type="term" value="F:siderophore uptake transmembrane transporter activity"/>
    <property type="evidence" value="ECO:0007669"/>
    <property type="project" value="TreeGrafter"/>
</dbReference>
<dbReference type="InterPro" id="IPR000531">
    <property type="entry name" value="Beta-barrel_TonB"/>
</dbReference>
<feature type="chain" id="PRO_5040837628" evidence="13">
    <location>
        <begin position="24"/>
        <end position="694"/>
    </location>
</feature>
<feature type="signal peptide" evidence="13">
    <location>
        <begin position="1"/>
        <end position="23"/>
    </location>
</feature>
<keyword evidence="8 16" id="KW-0675">Receptor</keyword>
<evidence type="ECO:0000259" key="14">
    <source>
        <dbReference type="Pfam" id="PF00593"/>
    </source>
</evidence>
<evidence type="ECO:0000256" key="13">
    <source>
        <dbReference type="SAM" id="SignalP"/>
    </source>
</evidence>
<organism evidence="16 17">
    <name type="scientific">Desulforhabdus amnigena</name>
    <dbReference type="NCBI Taxonomy" id="40218"/>
    <lineage>
        <taxon>Bacteria</taxon>
        <taxon>Pseudomonadati</taxon>
        <taxon>Thermodesulfobacteriota</taxon>
        <taxon>Syntrophobacteria</taxon>
        <taxon>Syntrophobacterales</taxon>
        <taxon>Syntrophobacteraceae</taxon>
        <taxon>Desulforhabdus</taxon>
    </lineage>
</organism>
<keyword evidence="17" id="KW-1185">Reference proteome</keyword>
<dbReference type="SUPFAM" id="SSF56935">
    <property type="entry name" value="Porins"/>
    <property type="match status" value="1"/>
</dbReference>
<dbReference type="GO" id="GO:0044718">
    <property type="term" value="P:siderophore transmembrane transport"/>
    <property type="evidence" value="ECO:0007669"/>
    <property type="project" value="TreeGrafter"/>
</dbReference>
<feature type="region of interest" description="Disordered" evidence="12">
    <location>
        <begin position="30"/>
        <end position="65"/>
    </location>
</feature>
<evidence type="ECO:0000256" key="8">
    <source>
        <dbReference type="ARBA" id="ARBA00023170"/>
    </source>
</evidence>
<evidence type="ECO:0000256" key="1">
    <source>
        <dbReference type="ARBA" id="ARBA00004571"/>
    </source>
</evidence>
<proteinExistence type="inferred from homology"/>
<evidence type="ECO:0000256" key="12">
    <source>
        <dbReference type="SAM" id="MobiDB-lite"/>
    </source>
</evidence>
<evidence type="ECO:0000256" key="3">
    <source>
        <dbReference type="ARBA" id="ARBA00022452"/>
    </source>
</evidence>
<keyword evidence="2 10" id="KW-0813">Transport</keyword>
<dbReference type="RefSeq" id="WP_281794640.1">
    <property type="nucleotide sequence ID" value="NZ_BSDR01000001.1"/>
</dbReference>
<evidence type="ECO:0000256" key="4">
    <source>
        <dbReference type="ARBA" id="ARBA00022692"/>
    </source>
</evidence>
<evidence type="ECO:0000256" key="11">
    <source>
        <dbReference type="RuleBase" id="RU003357"/>
    </source>
</evidence>
<dbReference type="Gene3D" id="2.40.170.20">
    <property type="entry name" value="TonB-dependent receptor, beta-barrel domain"/>
    <property type="match status" value="1"/>
</dbReference>
<feature type="compositionally biased region" description="Basic and acidic residues" evidence="12">
    <location>
        <begin position="33"/>
        <end position="62"/>
    </location>
</feature>
<dbReference type="PANTHER" id="PTHR30069:SF29">
    <property type="entry name" value="HEMOGLOBIN AND HEMOGLOBIN-HAPTOGLOBIN-BINDING PROTEIN 1-RELATED"/>
    <property type="match status" value="1"/>
</dbReference>
<comment type="subcellular location">
    <subcellularLocation>
        <location evidence="1 10">Cell outer membrane</location>
        <topology evidence="1 10">Multi-pass membrane protein</topology>
    </subcellularLocation>
</comment>
<evidence type="ECO:0000256" key="9">
    <source>
        <dbReference type="ARBA" id="ARBA00023237"/>
    </source>
</evidence>
<dbReference type="InterPro" id="IPR036942">
    <property type="entry name" value="Beta-barrel_TonB_sf"/>
</dbReference>